<gene>
    <name evidence="1" type="ORF">TWF696_001455</name>
</gene>
<evidence type="ECO:0000313" key="2">
    <source>
        <dbReference type="Proteomes" id="UP001375240"/>
    </source>
</evidence>
<accession>A0AAV9UD37</accession>
<dbReference type="Gene3D" id="3.40.50.150">
    <property type="entry name" value="Vaccinia Virus protein VP39"/>
    <property type="match status" value="1"/>
</dbReference>
<evidence type="ECO:0000313" key="1">
    <source>
        <dbReference type="EMBL" id="KAK6337983.1"/>
    </source>
</evidence>
<dbReference type="PANTHER" id="PTHR43591:SF24">
    <property type="entry name" value="2-METHOXY-6-POLYPRENYL-1,4-BENZOQUINOL METHYLASE, MITOCHONDRIAL"/>
    <property type="match status" value="1"/>
</dbReference>
<organism evidence="1 2">
    <name type="scientific">Orbilia brochopaga</name>
    <dbReference type="NCBI Taxonomy" id="3140254"/>
    <lineage>
        <taxon>Eukaryota</taxon>
        <taxon>Fungi</taxon>
        <taxon>Dikarya</taxon>
        <taxon>Ascomycota</taxon>
        <taxon>Pezizomycotina</taxon>
        <taxon>Orbiliomycetes</taxon>
        <taxon>Orbiliales</taxon>
        <taxon>Orbiliaceae</taxon>
        <taxon>Orbilia</taxon>
    </lineage>
</organism>
<comment type="caution">
    <text evidence="1">The sequence shown here is derived from an EMBL/GenBank/DDBJ whole genome shotgun (WGS) entry which is preliminary data.</text>
</comment>
<dbReference type="AlphaFoldDB" id="A0AAV9UD37"/>
<reference evidence="1 2" key="1">
    <citation type="submission" date="2019-10" db="EMBL/GenBank/DDBJ databases">
        <authorList>
            <person name="Palmer J.M."/>
        </authorList>
    </citation>
    <scope>NUCLEOTIDE SEQUENCE [LARGE SCALE GENOMIC DNA]</scope>
    <source>
        <strain evidence="1 2">TWF696</strain>
    </source>
</reference>
<dbReference type="Proteomes" id="UP001375240">
    <property type="component" value="Unassembled WGS sequence"/>
</dbReference>
<dbReference type="EMBL" id="JAVHNQ010000010">
    <property type="protein sequence ID" value="KAK6337983.1"/>
    <property type="molecule type" value="Genomic_DNA"/>
</dbReference>
<proteinExistence type="predicted"/>
<dbReference type="CDD" id="cd02440">
    <property type="entry name" value="AdoMet_MTases"/>
    <property type="match status" value="1"/>
</dbReference>
<dbReference type="InterPro" id="IPR029063">
    <property type="entry name" value="SAM-dependent_MTases_sf"/>
</dbReference>
<dbReference type="Pfam" id="PF13489">
    <property type="entry name" value="Methyltransf_23"/>
    <property type="match status" value="1"/>
</dbReference>
<evidence type="ECO:0008006" key="3">
    <source>
        <dbReference type="Google" id="ProtNLM"/>
    </source>
</evidence>
<dbReference type="PANTHER" id="PTHR43591">
    <property type="entry name" value="METHYLTRANSFERASE"/>
    <property type="match status" value="1"/>
</dbReference>
<sequence>MSTLGAQDPHVTGFIEAAADDVDDDDNGYADSTLGSDELRYQMFHHIEGISRKTSPVPVSQKEIDRLNLKHHLTRLLFDGKLHFAPISKNPQRILDVGTGSGKWAVDAADEYPMAHVIATDIAPLQPTVIPPNLEFLLQHDYNSADWNLPRNTFDLVFSRWNHLYIADWRAFLRHAYALLRPGGYIEFHEELHGYYSDDGTYTSQTNLYRWAARCREAMLRFPGREIDLTAEDIVSYMREVGFVGVVVRCYKVPLNGWPKDATYKEIGRLHQAQLLMMIEDGTKVLLKKAMDVDEAESIELVKLAMADLKSRAIHAYQKVYVIYGRKPESAF</sequence>
<dbReference type="GO" id="GO:0008168">
    <property type="term" value="F:methyltransferase activity"/>
    <property type="evidence" value="ECO:0007669"/>
    <property type="project" value="TreeGrafter"/>
</dbReference>
<dbReference type="SUPFAM" id="SSF53335">
    <property type="entry name" value="S-adenosyl-L-methionine-dependent methyltransferases"/>
    <property type="match status" value="1"/>
</dbReference>
<protein>
    <recommendedName>
        <fullName evidence="3">S-adenosyl-L-methionine-dependent methyltransferase</fullName>
    </recommendedName>
</protein>
<keyword evidence="2" id="KW-1185">Reference proteome</keyword>
<name>A0AAV9UD37_9PEZI</name>